<dbReference type="Proteomes" id="UP000735302">
    <property type="component" value="Unassembled WGS sequence"/>
</dbReference>
<evidence type="ECO:0008006" key="4">
    <source>
        <dbReference type="Google" id="ProtNLM"/>
    </source>
</evidence>
<comment type="caution">
    <text evidence="2">The sequence shown here is derived from an EMBL/GenBank/DDBJ whole genome shotgun (WGS) entry which is preliminary data.</text>
</comment>
<accession>A0AAV4AGB7</accession>
<evidence type="ECO:0000313" key="3">
    <source>
        <dbReference type="Proteomes" id="UP000735302"/>
    </source>
</evidence>
<sequence>MCPKRDTMVLMVKVFISAFLFYPSGSAASVATTGETCIQIRLHFLILRRSKGGVGGTVDGESALRSVGTFLSRVRVPPPPSSQIGDWPV</sequence>
<feature type="chain" id="PRO_5043921095" description="Secreted protein" evidence="1">
    <location>
        <begin position="28"/>
        <end position="89"/>
    </location>
</feature>
<protein>
    <recommendedName>
        <fullName evidence="4">Secreted protein</fullName>
    </recommendedName>
</protein>
<dbReference type="AlphaFoldDB" id="A0AAV4AGB7"/>
<keyword evidence="3" id="KW-1185">Reference proteome</keyword>
<dbReference type="EMBL" id="BLXT01004148">
    <property type="protein sequence ID" value="GFO10226.1"/>
    <property type="molecule type" value="Genomic_DNA"/>
</dbReference>
<proteinExistence type="predicted"/>
<evidence type="ECO:0000313" key="2">
    <source>
        <dbReference type="EMBL" id="GFO10226.1"/>
    </source>
</evidence>
<evidence type="ECO:0000256" key="1">
    <source>
        <dbReference type="SAM" id="SignalP"/>
    </source>
</evidence>
<name>A0AAV4AGB7_9GAST</name>
<keyword evidence="1" id="KW-0732">Signal</keyword>
<reference evidence="2 3" key="1">
    <citation type="journal article" date="2021" name="Elife">
        <title>Chloroplast acquisition without the gene transfer in kleptoplastic sea slugs, Plakobranchus ocellatus.</title>
        <authorList>
            <person name="Maeda T."/>
            <person name="Takahashi S."/>
            <person name="Yoshida T."/>
            <person name="Shimamura S."/>
            <person name="Takaki Y."/>
            <person name="Nagai Y."/>
            <person name="Toyoda A."/>
            <person name="Suzuki Y."/>
            <person name="Arimoto A."/>
            <person name="Ishii H."/>
            <person name="Satoh N."/>
            <person name="Nishiyama T."/>
            <person name="Hasebe M."/>
            <person name="Maruyama T."/>
            <person name="Minagawa J."/>
            <person name="Obokata J."/>
            <person name="Shigenobu S."/>
        </authorList>
    </citation>
    <scope>NUCLEOTIDE SEQUENCE [LARGE SCALE GENOMIC DNA]</scope>
</reference>
<organism evidence="2 3">
    <name type="scientific">Plakobranchus ocellatus</name>
    <dbReference type="NCBI Taxonomy" id="259542"/>
    <lineage>
        <taxon>Eukaryota</taxon>
        <taxon>Metazoa</taxon>
        <taxon>Spiralia</taxon>
        <taxon>Lophotrochozoa</taxon>
        <taxon>Mollusca</taxon>
        <taxon>Gastropoda</taxon>
        <taxon>Heterobranchia</taxon>
        <taxon>Euthyneura</taxon>
        <taxon>Panpulmonata</taxon>
        <taxon>Sacoglossa</taxon>
        <taxon>Placobranchoidea</taxon>
        <taxon>Plakobranchidae</taxon>
        <taxon>Plakobranchus</taxon>
    </lineage>
</organism>
<gene>
    <name evidence="2" type="ORF">PoB_003673100</name>
</gene>
<feature type="signal peptide" evidence="1">
    <location>
        <begin position="1"/>
        <end position="27"/>
    </location>
</feature>